<sequence length="186" mass="20858">MRVTGGKYRGRTVLCPPGVIRPAMDCMRESLFDILGNLEGQSWLDLFTGSGCVGIEAASRGASPVHLVEKDRGKKATILNNIGMVESEIQLFMTDVRRFIPTAKRQYDIVYADPPFPMDGKIELARAIDKAKLLTPGGLFIIHYPAEEKKDWPKEIGNLLCYDERKYGRSTLRFFRNSKEDANNGS</sequence>
<protein>
    <submittedName>
        <fullName evidence="3">RNA methyltransferase, RsmD family</fullName>
    </submittedName>
</protein>
<proteinExistence type="predicted"/>
<evidence type="ECO:0000256" key="2">
    <source>
        <dbReference type="ARBA" id="ARBA00022679"/>
    </source>
</evidence>
<dbReference type="PROSITE" id="PS00092">
    <property type="entry name" value="N6_MTASE"/>
    <property type="match status" value="1"/>
</dbReference>
<evidence type="ECO:0000313" key="3">
    <source>
        <dbReference type="EMBL" id="AEV29850.1"/>
    </source>
</evidence>
<keyword evidence="4" id="KW-1185">Reference proteome</keyword>
<dbReference type="InterPro" id="IPR029063">
    <property type="entry name" value="SAM-dependent_MTases_sf"/>
</dbReference>
<dbReference type="InterPro" id="IPR004398">
    <property type="entry name" value="RNA_MeTrfase_RsmD"/>
</dbReference>
<dbReference type="eggNOG" id="COG0742">
    <property type="taxonomic scope" value="Bacteria"/>
</dbReference>
<evidence type="ECO:0000313" key="4">
    <source>
        <dbReference type="Proteomes" id="UP000005632"/>
    </source>
</evidence>
<dbReference type="Proteomes" id="UP000005632">
    <property type="component" value="Chromosome"/>
</dbReference>
<dbReference type="HOGENOM" id="CLU_075826_0_2_12"/>
<keyword evidence="1 3" id="KW-0489">Methyltransferase</keyword>
<dbReference type="GO" id="GO:0003676">
    <property type="term" value="F:nucleic acid binding"/>
    <property type="evidence" value="ECO:0007669"/>
    <property type="project" value="InterPro"/>
</dbReference>
<gene>
    <name evidence="3" type="ordered locus">SpiGrapes_2063</name>
</gene>
<keyword evidence="2 3" id="KW-0808">Transferase</keyword>
<dbReference type="EMBL" id="CP003155">
    <property type="protein sequence ID" value="AEV29850.1"/>
    <property type="molecule type" value="Genomic_DNA"/>
</dbReference>
<dbReference type="SUPFAM" id="SSF53335">
    <property type="entry name" value="S-adenosyl-L-methionine-dependent methyltransferases"/>
    <property type="match status" value="1"/>
</dbReference>
<dbReference type="NCBIfam" id="TIGR00095">
    <property type="entry name" value="16S rRNA (guanine(966)-N(2))-methyltransferase RsmD"/>
    <property type="match status" value="1"/>
</dbReference>
<name>G8QR02_SPHPG</name>
<accession>G8QR02</accession>
<organism evidence="3 4">
    <name type="scientific">Sphaerochaeta pleomorpha (strain ATCC BAA-1885 / DSM 22778 / Grapes)</name>
    <dbReference type="NCBI Taxonomy" id="158190"/>
    <lineage>
        <taxon>Bacteria</taxon>
        <taxon>Pseudomonadati</taxon>
        <taxon>Spirochaetota</taxon>
        <taxon>Spirochaetia</taxon>
        <taxon>Spirochaetales</taxon>
        <taxon>Sphaerochaetaceae</taxon>
        <taxon>Sphaerochaeta</taxon>
    </lineage>
</organism>
<dbReference type="AlphaFoldDB" id="G8QR02"/>
<dbReference type="PANTHER" id="PTHR43542:SF1">
    <property type="entry name" value="METHYLTRANSFERASE"/>
    <property type="match status" value="1"/>
</dbReference>
<dbReference type="GO" id="GO:0008168">
    <property type="term" value="F:methyltransferase activity"/>
    <property type="evidence" value="ECO:0007669"/>
    <property type="project" value="UniProtKB-KW"/>
</dbReference>
<evidence type="ECO:0000256" key="1">
    <source>
        <dbReference type="ARBA" id="ARBA00022603"/>
    </source>
</evidence>
<dbReference type="OrthoDB" id="9803017at2"/>
<dbReference type="KEGG" id="sgp:SpiGrapes_2063"/>
<dbReference type="GO" id="GO:0031167">
    <property type="term" value="P:rRNA methylation"/>
    <property type="evidence" value="ECO:0007669"/>
    <property type="project" value="InterPro"/>
</dbReference>
<dbReference type="STRING" id="158190.SpiGrapes_2063"/>
<dbReference type="PIRSF" id="PIRSF004553">
    <property type="entry name" value="CHP00095"/>
    <property type="match status" value="1"/>
</dbReference>
<dbReference type="Gene3D" id="3.40.50.150">
    <property type="entry name" value="Vaccinia Virus protein VP39"/>
    <property type="match status" value="1"/>
</dbReference>
<dbReference type="InterPro" id="IPR002052">
    <property type="entry name" value="DNA_methylase_N6_adenine_CS"/>
</dbReference>
<dbReference type="Pfam" id="PF03602">
    <property type="entry name" value="Cons_hypoth95"/>
    <property type="match status" value="1"/>
</dbReference>
<reference evidence="3 4" key="1">
    <citation type="submission" date="2011-11" db="EMBL/GenBank/DDBJ databases">
        <title>Complete sequence of Spirochaeta sp. grapes.</title>
        <authorList>
            <consortium name="US DOE Joint Genome Institute"/>
            <person name="Lucas S."/>
            <person name="Han J."/>
            <person name="Lapidus A."/>
            <person name="Cheng J.-F."/>
            <person name="Goodwin L."/>
            <person name="Pitluck S."/>
            <person name="Peters L."/>
            <person name="Ovchinnikova G."/>
            <person name="Munk A.C."/>
            <person name="Detter J.C."/>
            <person name="Han C."/>
            <person name="Tapia R."/>
            <person name="Land M."/>
            <person name="Hauser L."/>
            <person name="Kyrpides N."/>
            <person name="Ivanova N."/>
            <person name="Pagani I."/>
            <person name="Ritalahtilisa K."/>
            <person name="Loeffler F."/>
            <person name="Woyke T."/>
        </authorList>
    </citation>
    <scope>NUCLEOTIDE SEQUENCE [LARGE SCALE GENOMIC DNA]</scope>
    <source>
        <strain evidence="4">ATCC BAA-1885 / DSM 22778 / Grapes</strain>
    </source>
</reference>
<dbReference type="CDD" id="cd02440">
    <property type="entry name" value="AdoMet_MTases"/>
    <property type="match status" value="1"/>
</dbReference>
<dbReference type="RefSeq" id="WP_014270691.1">
    <property type="nucleotide sequence ID" value="NC_016633.1"/>
</dbReference>
<dbReference type="PANTHER" id="PTHR43542">
    <property type="entry name" value="METHYLTRANSFERASE"/>
    <property type="match status" value="1"/>
</dbReference>